<dbReference type="InterPro" id="IPR000340">
    <property type="entry name" value="Dual-sp_phosphatase_cat-dom"/>
</dbReference>
<dbReference type="InterPro" id="IPR020422">
    <property type="entry name" value="TYR_PHOSPHATASE_DUAL_dom"/>
</dbReference>
<dbReference type="InterPro" id="IPR053239">
    <property type="entry name" value="Dual_spec_PTase"/>
</dbReference>
<accession>A0A7H9B2D9</accession>
<dbReference type="GO" id="GO:0005634">
    <property type="term" value="C:nucleus"/>
    <property type="evidence" value="ECO:0007669"/>
    <property type="project" value="GOC"/>
</dbReference>
<dbReference type="SUPFAM" id="SSF52799">
    <property type="entry name" value="(Phosphotyrosine protein) phosphatases II"/>
    <property type="match status" value="2"/>
</dbReference>
<gene>
    <name evidence="6" type="ORF">HG535_0C05030</name>
</gene>
<dbReference type="SMART" id="SM00195">
    <property type="entry name" value="DSPc"/>
    <property type="match status" value="1"/>
</dbReference>
<dbReference type="GO" id="GO:0008138">
    <property type="term" value="F:protein tyrosine/serine/threonine phosphatase activity"/>
    <property type="evidence" value="ECO:0007669"/>
    <property type="project" value="InterPro"/>
</dbReference>
<dbReference type="Pfam" id="PF00782">
    <property type="entry name" value="DSPc"/>
    <property type="match status" value="1"/>
</dbReference>
<evidence type="ECO:0000256" key="1">
    <source>
        <dbReference type="ARBA" id="ARBA00022801"/>
    </source>
</evidence>
<feature type="domain" description="Tyrosine specific protein phosphatases" evidence="5">
    <location>
        <begin position="724"/>
        <end position="789"/>
    </location>
</feature>
<keyword evidence="7" id="KW-1185">Reference proteome</keyword>
<name>A0A7H9B2D9_ZYGMR</name>
<dbReference type="AlphaFoldDB" id="A0A7H9B2D9"/>
<dbReference type="Proteomes" id="UP000509704">
    <property type="component" value="Chromosome 3"/>
</dbReference>
<dbReference type="InterPro" id="IPR029021">
    <property type="entry name" value="Prot-tyrosine_phosphatase-like"/>
</dbReference>
<dbReference type="PROSITE" id="PS50056">
    <property type="entry name" value="TYR_PHOSPHATASE_2"/>
    <property type="match status" value="1"/>
</dbReference>
<dbReference type="EMBL" id="CP058606">
    <property type="protein sequence ID" value="QLG72149.1"/>
    <property type="molecule type" value="Genomic_DNA"/>
</dbReference>
<proteinExistence type="predicted"/>
<dbReference type="InterPro" id="IPR047949">
    <property type="entry name" value="PPS1_DSP"/>
</dbReference>
<dbReference type="CDD" id="cd14516">
    <property type="entry name" value="DSP_fungal_PPS1"/>
    <property type="match status" value="1"/>
</dbReference>
<dbReference type="Gene3D" id="3.90.190.10">
    <property type="entry name" value="Protein tyrosine phosphatase superfamily"/>
    <property type="match status" value="1"/>
</dbReference>
<keyword evidence="2" id="KW-0904">Protein phosphatase</keyword>
<feature type="domain" description="Tyrosine-protein phosphatase" evidence="4">
    <location>
        <begin position="607"/>
        <end position="802"/>
    </location>
</feature>
<dbReference type="GeneID" id="59235847"/>
<reference evidence="6 7" key="1">
    <citation type="submission" date="2020-07" db="EMBL/GenBank/DDBJ databases">
        <title>The yeast mating-type switching endonuclease HO is a domesticated member of an unorthodox homing genetic element family.</title>
        <authorList>
            <person name="Coughlan A.Y."/>
            <person name="Lombardi L."/>
            <person name="Braun-Galleani S."/>
            <person name="Martos A.R."/>
            <person name="Galeote V."/>
            <person name="Bigey F."/>
            <person name="Dequin S."/>
            <person name="Byrne K.P."/>
            <person name="Wolfe K.H."/>
        </authorList>
    </citation>
    <scope>NUCLEOTIDE SEQUENCE [LARGE SCALE GENOMIC DNA]</scope>
    <source>
        <strain evidence="6 7">NRRL Y-6702</strain>
    </source>
</reference>
<sequence>MSFSSGRKSSSKRQDRGEDDNATEFQIKRHGPEKVPARCHFDTISAQEVAERIGVHMTTSLPPCDKMFPWLHGYSTSAPPEYEDAISIVRAEPMSRKWIQNSGILKSSLDPHEFMMTWTNDKNYCHPDKKESALILRNLILQQLASISEVLSDEDIDGCVTLCLKYNILPFLATDAFARQTYGARKKWKVCNSFQQGSGISDYMSCSSRQPGAFRRFDIQPAKMVEMSSTIVIYSLLEKTDDNDVKNPEDTSQQLATLIMLALKFVQRNYGSEDNIQHNIRILSYSSLEEIPIELIATPPIPTSALTKPTRQQLVSQFDVVSFNNWDRDLLYREKLEISKMSSATCITDDSSVWFGNSTDYQIYKMLADSFRSNDNIQPHSTYYSMKNSIVDIPSLEYNLSDEATVDSKIFNIPNASKRWALMLRCSENSVPPTLEKLWETLTFLLECNTNKRIELDFPSSGTITLGSLNIEFIKVILNTCFVIYQISKKTNLGTLVHCSDGYTETSFLLVAYTIFLRDLSLDDALIELHLKKERPFFLFHVDLQVLGHLQTLFRNFSPRRPDNAKYFSFNESGKFEPLSITAEMFSRVFLYKVPMESDLTNLKGPLPSRILSHLYLGSLEHAQSPALLKKLGINYIVSVGEVLSWTDGFHEKTTVLSTSSLSVASVDTITNSTNITIAAALEKNGFSDRKDSSIEILQQDGFKILRIMNLGDNGKDTLTHQLEKILAFIDEGYSKKGKVLVHCMVGVSRSATVCIAECMERLHCDILRAYLFVRVRRLNIIIQPNLMFMYELLKWQEFQGGTRNIDWHILCRSISELNNNYI</sequence>
<dbReference type="PROSITE" id="PS50054">
    <property type="entry name" value="TYR_PHOSPHATASE_DUAL"/>
    <property type="match status" value="1"/>
</dbReference>
<keyword evidence="1" id="KW-0378">Hydrolase</keyword>
<protein>
    <submittedName>
        <fullName evidence="6">Uncharacterized protein</fullName>
    </submittedName>
</protein>
<evidence type="ECO:0000313" key="7">
    <source>
        <dbReference type="Proteomes" id="UP000509704"/>
    </source>
</evidence>
<organism evidence="6 7">
    <name type="scientific">Zygotorulaspora mrakii</name>
    <name type="common">Zygosaccharomyces mrakii</name>
    <dbReference type="NCBI Taxonomy" id="42260"/>
    <lineage>
        <taxon>Eukaryota</taxon>
        <taxon>Fungi</taxon>
        <taxon>Dikarya</taxon>
        <taxon>Ascomycota</taxon>
        <taxon>Saccharomycotina</taxon>
        <taxon>Saccharomycetes</taxon>
        <taxon>Saccharomycetales</taxon>
        <taxon>Saccharomycetaceae</taxon>
        <taxon>Zygotorulaspora</taxon>
    </lineage>
</organism>
<dbReference type="PANTHER" id="PTHR47550:SF1">
    <property type="entry name" value="DUAL SPECIFICITY PROTEIN PHOSPHATASE PPS1"/>
    <property type="match status" value="1"/>
</dbReference>
<dbReference type="PROSITE" id="PS00383">
    <property type="entry name" value="TYR_PHOSPHATASE_1"/>
    <property type="match status" value="1"/>
</dbReference>
<dbReference type="GO" id="GO:0033260">
    <property type="term" value="P:nuclear DNA replication"/>
    <property type="evidence" value="ECO:0007669"/>
    <property type="project" value="InterPro"/>
</dbReference>
<evidence type="ECO:0000259" key="4">
    <source>
        <dbReference type="PROSITE" id="PS50054"/>
    </source>
</evidence>
<evidence type="ECO:0000256" key="2">
    <source>
        <dbReference type="ARBA" id="ARBA00022912"/>
    </source>
</evidence>
<dbReference type="OrthoDB" id="273181at2759"/>
<dbReference type="PANTHER" id="PTHR47550">
    <property type="entry name" value="DUAL SPECIFICITY PROTEIN PHOSPHATASE PPS1"/>
    <property type="match status" value="1"/>
</dbReference>
<feature type="region of interest" description="Disordered" evidence="3">
    <location>
        <begin position="1"/>
        <end position="31"/>
    </location>
</feature>
<dbReference type="KEGG" id="zmk:HG535_0C05030"/>
<evidence type="ECO:0000313" key="6">
    <source>
        <dbReference type="EMBL" id="QLG72149.1"/>
    </source>
</evidence>
<dbReference type="InterPro" id="IPR000387">
    <property type="entry name" value="Tyr_Pase_dom"/>
</dbReference>
<dbReference type="RefSeq" id="XP_037143877.1">
    <property type="nucleotide sequence ID" value="XM_037287982.1"/>
</dbReference>
<evidence type="ECO:0000259" key="5">
    <source>
        <dbReference type="PROSITE" id="PS50056"/>
    </source>
</evidence>
<dbReference type="InterPro" id="IPR016130">
    <property type="entry name" value="Tyr_Pase_AS"/>
</dbReference>
<evidence type="ECO:0000256" key="3">
    <source>
        <dbReference type="SAM" id="MobiDB-lite"/>
    </source>
</evidence>